<dbReference type="AlphaFoldDB" id="A0ABD5M0R8"/>
<dbReference type="EMBL" id="JADQCH020000002">
    <property type="protein sequence ID" value="MEY2345264.1"/>
    <property type="molecule type" value="Genomic_DNA"/>
</dbReference>
<gene>
    <name evidence="1" type="ORF">I3679_020165</name>
</gene>
<proteinExistence type="predicted"/>
<evidence type="ECO:0000313" key="1">
    <source>
        <dbReference type="EMBL" id="MEY2345264.1"/>
    </source>
</evidence>
<comment type="caution">
    <text evidence="1">The sequence shown here is derived from an EMBL/GenBank/DDBJ whole genome shotgun (WGS) entry which is preliminary data.</text>
</comment>
<reference evidence="1" key="1">
    <citation type="submission" date="2021-05" db="EMBL/GenBank/DDBJ databases">
        <title>First report of NDM-5 and VEB-6 producing Proteus mirabilis isolated from blood of a sepsis patient in Kolkata, India.</title>
        <authorList>
            <person name="Halder G."/>
            <person name="Chaudhuri B."/>
            <person name="Dutta S."/>
        </authorList>
    </citation>
    <scope>NUCLEOTIDE SEQUENCE [LARGE SCALE GENOMIC DNA]</scope>
    <source>
        <strain evidence="1">7049</strain>
    </source>
</reference>
<name>A0ABD5M0R8_PROMI</name>
<organism evidence="1">
    <name type="scientific">Proteus mirabilis</name>
    <dbReference type="NCBI Taxonomy" id="584"/>
    <lineage>
        <taxon>Bacteria</taxon>
        <taxon>Pseudomonadati</taxon>
        <taxon>Pseudomonadota</taxon>
        <taxon>Gammaproteobacteria</taxon>
        <taxon>Enterobacterales</taxon>
        <taxon>Morganellaceae</taxon>
        <taxon>Proteus</taxon>
    </lineage>
</organism>
<accession>A0ABD5M0R8</accession>
<sequence length="71" mass="8126">MGYARELAQKGQHEEAIKAYQRLFVTHEPPDTLSLEYYQTMAGIPAMLPQAIAGLKQRAQRMPDNKETQKH</sequence>
<protein>
    <submittedName>
        <fullName evidence="1">Uncharacterized protein</fullName>
    </submittedName>
</protein>